<reference evidence="1" key="1">
    <citation type="submission" date="2014-11" db="EMBL/GenBank/DDBJ databases">
        <authorList>
            <person name="Amaro Gonzalez C."/>
        </authorList>
    </citation>
    <scope>NUCLEOTIDE SEQUENCE</scope>
</reference>
<reference evidence="1" key="2">
    <citation type="journal article" date="2015" name="Fish Shellfish Immunol.">
        <title>Early steps in the European eel (Anguilla anguilla)-Vibrio vulnificus interaction in the gills: Role of the RtxA13 toxin.</title>
        <authorList>
            <person name="Callol A."/>
            <person name="Pajuelo D."/>
            <person name="Ebbesson L."/>
            <person name="Teles M."/>
            <person name="MacKenzie S."/>
            <person name="Amaro C."/>
        </authorList>
    </citation>
    <scope>NUCLEOTIDE SEQUENCE</scope>
</reference>
<proteinExistence type="predicted"/>
<dbReference type="EMBL" id="GBXM01059728">
    <property type="protein sequence ID" value="JAH48849.1"/>
    <property type="molecule type" value="Transcribed_RNA"/>
</dbReference>
<name>A0A0E9T5G1_ANGAN</name>
<sequence length="37" mass="4423">MNQGVNILDSWYSQDPECFCTLKIRRLVEFSRSLLFL</sequence>
<evidence type="ECO:0000313" key="1">
    <source>
        <dbReference type="EMBL" id="JAH48849.1"/>
    </source>
</evidence>
<protein>
    <submittedName>
        <fullName evidence="1">Uncharacterized protein</fullName>
    </submittedName>
</protein>
<accession>A0A0E9T5G1</accession>
<dbReference type="AlphaFoldDB" id="A0A0E9T5G1"/>
<organism evidence="1">
    <name type="scientific">Anguilla anguilla</name>
    <name type="common">European freshwater eel</name>
    <name type="synonym">Muraena anguilla</name>
    <dbReference type="NCBI Taxonomy" id="7936"/>
    <lineage>
        <taxon>Eukaryota</taxon>
        <taxon>Metazoa</taxon>
        <taxon>Chordata</taxon>
        <taxon>Craniata</taxon>
        <taxon>Vertebrata</taxon>
        <taxon>Euteleostomi</taxon>
        <taxon>Actinopterygii</taxon>
        <taxon>Neopterygii</taxon>
        <taxon>Teleostei</taxon>
        <taxon>Anguilliformes</taxon>
        <taxon>Anguillidae</taxon>
        <taxon>Anguilla</taxon>
    </lineage>
</organism>